<protein>
    <submittedName>
        <fullName evidence="8">Multiple sugar-binding protein</fullName>
    </submittedName>
</protein>
<accession>A0A4U8QAP0</accession>
<keyword evidence="5" id="KW-0449">Lipoprotein</keyword>
<evidence type="ECO:0000313" key="9">
    <source>
        <dbReference type="Proteomes" id="UP000306509"/>
    </source>
</evidence>
<dbReference type="EMBL" id="QGQD01000023">
    <property type="protein sequence ID" value="TLD02100.1"/>
    <property type="molecule type" value="Genomic_DNA"/>
</dbReference>
<comment type="caution">
    <text evidence="8">The sequence shown here is derived from an EMBL/GenBank/DDBJ whole genome shotgun (WGS) entry which is preliminary data.</text>
</comment>
<evidence type="ECO:0000256" key="4">
    <source>
        <dbReference type="ARBA" id="ARBA00023139"/>
    </source>
</evidence>
<dbReference type="Pfam" id="PF01547">
    <property type="entry name" value="SBP_bac_1"/>
    <property type="match status" value="1"/>
</dbReference>
<feature type="chain" id="PRO_5020521302" evidence="7">
    <location>
        <begin position="26"/>
        <end position="452"/>
    </location>
</feature>
<evidence type="ECO:0000256" key="6">
    <source>
        <dbReference type="SAM" id="MobiDB-lite"/>
    </source>
</evidence>
<evidence type="ECO:0000256" key="1">
    <source>
        <dbReference type="ARBA" id="ARBA00022475"/>
    </source>
</evidence>
<dbReference type="SUPFAM" id="SSF53850">
    <property type="entry name" value="Periplasmic binding protein-like II"/>
    <property type="match status" value="1"/>
</dbReference>
<evidence type="ECO:0000256" key="2">
    <source>
        <dbReference type="ARBA" id="ARBA00022729"/>
    </source>
</evidence>
<evidence type="ECO:0000256" key="5">
    <source>
        <dbReference type="ARBA" id="ARBA00023288"/>
    </source>
</evidence>
<dbReference type="PROSITE" id="PS51257">
    <property type="entry name" value="PROKAR_LIPOPROTEIN"/>
    <property type="match status" value="1"/>
</dbReference>
<sequence length="452" mass="49529" precursor="true">MKKKNLAKKVMAVGIAAVLMMSAAACQGGEKKTTDGDTSQEKTSNAAASSDKAEGGVTITVGLKASHVEISNIETFKENWEEKTGNKLDIQAIDDDQFDSLLQTKMSTSGMWDIFIGDTGTQSTSYQHEKNLVDLSDEAWVPKLTETGKEFVTHSDGKVYCFPNGGVNSFGIVYNTKVFKDNGLEVPKTYEEFDAVCAKLKDAGITPIYVSMADAWTVNQIMNAEWPNILSKNPDALEKLNKNEIRWDSLPEFTQMFERLKGYVDNGYINSDISTATYEMGQKALASGQAAMMYMGDWADPEYVKVELAGEGNIGMFAAPSKDGDSQLAIAGPGGYYISNQCKNPDVAKDFISFMAEDDNLLLNMKTRACTSVWNDLDAPNLSGTLKDTQKYIDEGKTQIHYNQTYVITPSDDANSAFLSDLLGQKTPEECAKIWSDAVITVGKQLGFEGFK</sequence>
<reference evidence="8 9" key="1">
    <citation type="journal article" date="2019" name="Anaerobe">
        <title>Detection of Robinsoniella peoriensis in multiple bone samples of a trauma patient.</title>
        <authorList>
            <person name="Schrottner P."/>
            <person name="Hartwich K."/>
            <person name="Bunk B."/>
            <person name="Schober I."/>
            <person name="Helbig S."/>
            <person name="Rudolph W.W."/>
            <person name="Gunzer F."/>
        </authorList>
    </citation>
    <scope>NUCLEOTIDE SEQUENCE [LARGE SCALE GENOMIC DNA]</scope>
    <source>
        <strain evidence="8 9">DSM 106044</strain>
    </source>
</reference>
<dbReference type="RefSeq" id="WP_138001988.1">
    <property type="nucleotide sequence ID" value="NZ_QGQD01000023.1"/>
</dbReference>
<keyword evidence="3" id="KW-0472">Membrane</keyword>
<keyword evidence="9" id="KW-1185">Reference proteome</keyword>
<evidence type="ECO:0000256" key="3">
    <source>
        <dbReference type="ARBA" id="ARBA00023136"/>
    </source>
</evidence>
<keyword evidence="2 7" id="KW-0732">Signal</keyword>
<dbReference type="InterPro" id="IPR050490">
    <property type="entry name" value="Bact_solute-bd_prot1"/>
</dbReference>
<dbReference type="InterPro" id="IPR006059">
    <property type="entry name" value="SBP"/>
</dbReference>
<feature type="region of interest" description="Disordered" evidence="6">
    <location>
        <begin position="29"/>
        <end position="51"/>
    </location>
</feature>
<proteinExistence type="predicted"/>
<evidence type="ECO:0000313" key="8">
    <source>
        <dbReference type="EMBL" id="TLD02100.1"/>
    </source>
</evidence>
<dbReference type="PANTHER" id="PTHR43649">
    <property type="entry name" value="ARABINOSE-BINDING PROTEIN-RELATED"/>
    <property type="match status" value="1"/>
</dbReference>
<dbReference type="Gene3D" id="3.40.190.10">
    <property type="entry name" value="Periplasmic binding protein-like II"/>
    <property type="match status" value="2"/>
</dbReference>
<keyword evidence="1" id="KW-1003">Cell membrane</keyword>
<dbReference type="AlphaFoldDB" id="A0A4U8QAP0"/>
<dbReference type="PANTHER" id="PTHR43649:SF33">
    <property type="entry name" value="POLYGALACTURONAN_RHAMNOGALACTURONAN-BINDING PROTEIN YTCQ"/>
    <property type="match status" value="1"/>
</dbReference>
<gene>
    <name evidence="8" type="primary">msmE_7</name>
    <name evidence="8" type="ORF">DSM106044_01137</name>
</gene>
<organism evidence="8 9">
    <name type="scientific">Robinsoniella peoriensis</name>
    <dbReference type="NCBI Taxonomy" id="180332"/>
    <lineage>
        <taxon>Bacteria</taxon>
        <taxon>Bacillati</taxon>
        <taxon>Bacillota</taxon>
        <taxon>Clostridia</taxon>
        <taxon>Lachnospirales</taxon>
        <taxon>Lachnospiraceae</taxon>
        <taxon>Robinsoniella</taxon>
    </lineage>
</organism>
<name>A0A4U8QAP0_9FIRM</name>
<evidence type="ECO:0000256" key="7">
    <source>
        <dbReference type="SAM" id="SignalP"/>
    </source>
</evidence>
<feature type="signal peptide" evidence="7">
    <location>
        <begin position="1"/>
        <end position="25"/>
    </location>
</feature>
<dbReference type="Proteomes" id="UP000306509">
    <property type="component" value="Unassembled WGS sequence"/>
</dbReference>
<dbReference type="STRING" id="180332.GCA_000797495_00830"/>
<keyword evidence="4" id="KW-0564">Palmitate</keyword>